<evidence type="ECO:0000256" key="1">
    <source>
        <dbReference type="SAM" id="MobiDB-lite"/>
    </source>
</evidence>
<protein>
    <submittedName>
        <fullName evidence="2">Uncharacterized protein</fullName>
    </submittedName>
</protein>
<dbReference type="Proteomes" id="UP000317990">
    <property type="component" value="Unassembled WGS sequence"/>
</dbReference>
<accession>A0A524RKM2</accession>
<feature type="compositionally biased region" description="Polar residues" evidence="1">
    <location>
        <begin position="611"/>
        <end position="620"/>
    </location>
</feature>
<sequence length="620" mass="71115">MLAEAGMLPLVVGTHCPTPSKILTGPKNDFHMAKSRLTIPAGAGRTIVESGALFACPLLCTNNFVKFCSDCGLAIYHKERLIRLEHLGLFAPVFRVKMPETPTEPFRIPPTKGENWFSKGWAWDTTAIPSRHVVPEDSDLTHEGYYSIFQIYHLDFVLSRLTLQLSLEDPFLEESSHWQEMGTRWVNRTQHRVATMRNRPHPRPAVALLCQHISNRYYPYTQSDMRQYEVRKSSLFDAWISINDHAWDWKEEMRNWDPRTIENLYGLTQKNLCEAYSNLAIDQASCDPIEHWYQLTQFIAIDERRKLKGAALQAETLRAGALMLRELHKDLYGEELPHPNEVARTVIQAMPEMEVRNDVRRHLEFVANRFHVNPQPRLSLIVEGQTEESAIIQIFEQYFGIHPGVLGIEIIVLGGVNVATGSKKEDRFRAIMLLIDYLHHHQTVTFLLLDNENRASKLKEAAKEMKSIYTDCRYLAHPEHVFIWEDSFELDNFSYAEIATSLGEVAEDRVQFTAEQVAEQVEDAKRQCTGAALGILFKRKTNYALPKIKLSESLVSHMFSETSSRKIEDRPIIQILKKVEYLAVNNRLSFTQKAKDTNQESTFFGLKPSPQAKTGKQSTS</sequence>
<organism evidence="2 3">
    <name type="scientific">Aphanocapsa feldmannii 277cV</name>
    <dbReference type="NCBI Taxonomy" id="2507553"/>
    <lineage>
        <taxon>Bacteria</taxon>
        <taxon>Bacillati</taxon>
        <taxon>Cyanobacteriota</taxon>
        <taxon>Cyanophyceae</taxon>
        <taxon>Oscillatoriophycideae</taxon>
        <taxon>Chroococcales</taxon>
        <taxon>Microcystaceae</taxon>
        <taxon>Aphanocapsa</taxon>
    </lineage>
</organism>
<dbReference type="EMBL" id="SRMO01000094">
    <property type="protein sequence ID" value="TGG90206.1"/>
    <property type="molecule type" value="Genomic_DNA"/>
</dbReference>
<feature type="region of interest" description="Disordered" evidence="1">
    <location>
        <begin position="601"/>
        <end position="620"/>
    </location>
</feature>
<proteinExistence type="predicted"/>
<name>A0A524RKM2_9CHRO</name>
<evidence type="ECO:0000313" key="2">
    <source>
        <dbReference type="EMBL" id="TGG90206.1"/>
    </source>
</evidence>
<dbReference type="AlphaFoldDB" id="A0A524RKM2"/>
<evidence type="ECO:0000313" key="3">
    <source>
        <dbReference type="Proteomes" id="UP000317990"/>
    </source>
</evidence>
<gene>
    <name evidence="2" type="ORF">ERJ67_11210</name>
</gene>
<comment type="caution">
    <text evidence="2">The sequence shown here is derived from an EMBL/GenBank/DDBJ whole genome shotgun (WGS) entry which is preliminary data.</text>
</comment>
<reference evidence="2 3" key="1">
    <citation type="journal article" date="2019" name="mSystems">
        <title>Life at home and on the roam: Genomic adaptions reflect the dual lifestyle of an intracellular, facultative symbiont.</title>
        <authorList>
            <person name="Burgsdorf I."/>
        </authorList>
    </citation>
    <scope>NUCLEOTIDE SEQUENCE [LARGE SCALE GENOMIC DNA]</scope>
    <source>
        <strain evidence="2">277cV</strain>
    </source>
</reference>